<accession>A0A6L9SH42</accession>
<keyword evidence="2" id="KW-1185">Reference proteome</keyword>
<dbReference type="Proteomes" id="UP000475214">
    <property type="component" value="Unassembled WGS sequence"/>
</dbReference>
<sequence>MDLAHESLFVPDACELPTAQRPLRVAEFQDLFASSLYEVRRPAATRLDLVLDADPAVERIARDLAARESECCSFFTFSFSTVAGPGPDGPATRPGEPSSAHVLNAVDVLEMEITVPETYVEVLDGVERLAASSMRSGEPG</sequence>
<comment type="caution">
    <text evidence="1">The sequence shown here is derived from an EMBL/GenBank/DDBJ whole genome shotgun (WGS) entry which is preliminary data.</text>
</comment>
<dbReference type="AlphaFoldDB" id="A0A6L9SH42"/>
<proteinExistence type="predicted"/>
<gene>
    <name evidence="1" type="ORF">G1H10_27595</name>
</gene>
<dbReference type="RefSeq" id="WP_163744042.1">
    <property type="nucleotide sequence ID" value="NZ_JAAGOA010000027.1"/>
</dbReference>
<dbReference type="EMBL" id="JAAGOA010000027">
    <property type="protein sequence ID" value="NEE03938.1"/>
    <property type="molecule type" value="Genomic_DNA"/>
</dbReference>
<evidence type="ECO:0000313" key="1">
    <source>
        <dbReference type="EMBL" id="NEE03938.1"/>
    </source>
</evidence>
<protein>
    <submittedName>
        <fullName evidence="1">Uncharacterized protein</fullName>
    </submittedName>
</protein>
<reference evidence="1 2" key="1">
    <citation type="submission" date="2020-02" db="EMBL/GenBank/DDBJ databases">
        <authorList>
            <person name="Li X.-J."/>
            <person name="Han X.-M."/>
        </authorList>
    </citation>
    <scope>NUCLEOTIDE SEQUENCE [LARGE SCALE GENOMIC DNA]</scope>
    <source>
        <strain evidence="1 2">CCTCC AB 2017055</strain>
    </source>
</reference>
<organism evidence="1 2">
    <name type="scientific">Phytoactinopolyspora halotolerans</name>
    <dbReference type="NCBI Taxonomy" id="1981512"/>
    <lineage>
        <taxon>Bacteria</taxon>
        <taxon>Bacillati</taxon>
        <taxon>Actinomycetota</taxon>
        <taxon>Actinomycetes</taxon>
        <taxon>Jiangellales</taxon>
        <taxon>Jiangellaceae</taxon>
        <taxon>Phytoactinopolyspora</taxon>
    </lineage>
</organism>
<name>A0A6L9SH42_9ACTN</name>
<evidence type="ECO:0000313" key="2">
    <source>
        <dbReference type="Proteomes" id="UP000475214"/>
    </source>
</evidence>